<gene>
    <name evidence="2" type="ORF">Gxy13693_024_022</name>
</gene>
<evidence type="ECO:0000313" key="3">
    <source>
        <dbReference type="Proteomes" id="UP000032683"/>
    </source>
</evidence>
<organism evidence="2 3">
    <name type="scientific">Komagataeibacter xylinus NBRC 13693</name>
    <dbReference type="NCBI Taxonomy" id="1234668"/>
    <lineage>
        <taxon>Bacteria</taxon>
        <taxon>Pseudomonadati</taxon>
        <taxon>Pseudomonadota</taxon>
        <taxon>Alphaproteobacteria</taxon>
        <taxon>Acetobacterales</taxon>
        <taxon>Acetobacteraceae</taxon>
        <taxon>Komagataeibacter</taxon>
    </lineage>
</organism>
<dbReference type="AlphaFoldDB" id="A0A0D6Q9V2"/>
<sequence length="140" mass="15531">MPDVLPGILKPAWFSWIDLAHPVMSSQLVDTGETGFTPAPKEQPPRKLSGQRTGRPRLLERGIRNPDTRRRDSDLRHMRQKGHLESDRIQQESRMSTPSVVFTPLFPISRSAGAYRALSPACHACGVACVHADLNKAQPA</sequence>
<feature type="region of interest" description="Disordered" evidence="1">
    <location>
        <begin position="31"/>
        <end position="96"/>
    </location>
</feature>
<dbReference type="EMBL" id="BANJ01000024">
    <property type="protein sequence ID" value="GAN99606.1"/>
    <property type="molecule type" value="Genomic_DNA"/>
</dbReference>
<reference evidence="2 3" key="1">
    <citation type="submission" date="2012-11" db="EMBL/GenBank/DDBJ databases">
        <title>Whole genome sequence of Gluconacetobacter xylinus NBRC 13693.</title>
        <authorList>
            <person name="Azuma Y."/>
            <person name="Higashiura N."/>
            <person name="Hirakawa H."/>
            <person name="Matsushita K."/>
        </authorList>
    </citation>
    <scope>NUCLEOTIDE SEQUENCE [LARGE SCALE GENOMIC DNA]</scope>
    <source>
        <strain evidence="2 3">NBRC 13693</strain>
    </source>
</reference>
<evidence type="ECO:0000313" key="2">
    <source>
        <dbReference type="EMBL" id="GAN99606.1"/>
    </source>
</evidence>
<evidence type="ECO:0000256" key="1">
    <source>
        <dbReference type="SAM" id="MobiDB-lite"/>
    </source>
</evidence>
<feature type="compositionally biased region" description="Basic and acidic residues" evidence="1">
    <location>
        <begin position="57"/>
        <end position="91"/>
    </location>
</feature>
<protein>
    <submittedName>
        <fullName evidence="2">Uncharacterized protein</fullName>
    </submittedName>
</protein>
<name>A0A0D6Q9V2_KOMXY</name>
<accession>A0A0D6Q9V2</accession>
<comment type="caution">
    <text evidence="2">The sequence shown here is derived from an EMBL/GenBank/DDBJ whole genome shotgun (WGS) entry which is preliminary data.</text>
</comment>
<dbReference type="Proteomes" id="UP000032683">
    <property type="component" value="Unassembled WGS sequence"/>
</dbReference>
<proteinExistence type="predicted"/>